<evidence type="ECO:0000256" key="1">
    <source>
        <dbReference type="PROSITE-ProRule" id="PRU00047"/>
    </source>
</evidence>
<dbReference type="Pfam" id="PF01107">
    <property type="entry name" value="MP"/>
    <property type="match status" value="1"/>
</dbReference>
<comment type="caution">
    <text evidence="4">The sequence shown here is derived from an EMBL/GenBank/DDBJ whole genome shotgun (WGS) entry which is preliminary data.</text>
</comment>
<dbReference type="EMBL" id="JBDFQZ010000013">
    <property type="protein sequence ID" value="KAK9669214.1"/>
    <property type="molecule type" value="Genomic_DNA"/>
</dbReference>
<feature type="region of interest" description="Disordered" evidence="2">
    <location>
        <begin position="523"/>
        <end position="542"/>
    </location>
</feature>
<feature type="compositionally biased region" description="Acidic residues" evidence="2">
    <location>
        <begin position="603"/>
        <end position="615"/>
    </location>
</feature>
<dbReference type="PANTHER" id="PTHR48435:SF1">
    <property type="entry name" value="POLYPROTEIN"/>
    <property type="match status" value="1"/>
</dbReference>
<proteinExistence type="predicted"/>
<dbReference type="Pfam" id="PF00098">
    <property type="entry name" value="zf-CCHC"/>
    <property type="match status" value="1"/>
</dbReference>
<sequence length="1076" mass="123413">MIPLRLNEAMLHTWKTSGYNHLHYGVRLALILHGRKGLPVVARIALLDTRYKEYQNACIATIQTTLNVGTVFVTLFPNFNIALEDPQILQNLQMQLQITGTPQVGNTYAATLHHQMAYRVQNHAMDLSIPRDTNDALFIQLESQHSPSYIHILRQIPKNERIKLLPASWITNYEKIHEINTPLQSLDSKITKQKDGTIEIFLKKEQNEKSYTPIFCTEINTIIPLSIPMKQNESYLNITIHSFNSLGDPVYVFKDESGHKLFDVCDCENCIMTDSDEDAYPRRRDRNKKSSQQILKEKYVSGDPNVDLLGEPRGKTFEYYVQYSKLEKLADSQKDIPTCYMFGPSSSQDINFPPTEFKEDNSKHSWKIKNPVIKNPDGSIKQVSAAEATLNWQSENARVQNNLLQRIYMKVTIMDLAVKEVHQKISSLHQELLKLATTASIASPLLLQKESELKSLKSQLYSLQNPSKTPQNIPCDIFTSYPVYTPPFEKHPQPLLILSPESSPFGASSFLSTKILKERHIIKKRQSTSKDGGKASKITQIEPLITQNPEDASQFMLEYHNPISSFLTSLAKPKTNKPVSQCSADVILMPEFMMAEPTHVEDVVESDTENPEEQDQPSAHPPPGWNPKSQDAPNHGFSFDNIPPSKWRDKIYEMHAWCTEQLLYPGTQLTTVIDRLVSRFYGRLRQWWISLGTYRQLQIRQASTVDAFIGNIHNEFLGAWDHYTTQAREEFLSMKCCSFMRKDLERHYERMSKRFYALGGMDDVNFKQAYLNSLPEPLGNETARQFSLKSIPLGTATFGELYQTSLAALDKLCNHQKFFKQLQEQGKLLGRACDHLELSIKCKPKKYGCTSSEGRKNKIYKKRWKKRFPRLSENKKWKFFRRKKQRGFKKSDRCYICKKKGHYAKDCQNKKKRDNLVGYFVQIEDIEDADIESIFSLDDEPTDETILAMGMEFEEDSSGDSDQDSEEDEGITDQFVRFDLCLIEACRAEPQDDIIPTYPLQPSPNAKIYIFPNKYDKPIPVIAYFDTGAASSIFKPNILPSSHWEACSVAFRAANGQVLYISLKVSQSTFNYFQAT</sequence>
<evidence type="ECO:0000256" key="2">
    <source>
        <dbReference type="SAM" id="MobiDB-lite"/>
    </source>
</evidence>
<gene>
    <name evidence="4" type="ORF">RND81_13G116200</name>
</gene>
<protein>
    <recommendedName>
        <fullName evidence="3">CCHC-type domain-containing protein</fullName>
    </recommendedName>
</protein>
<dbReference type="GO" id="GO:0003676">
    <property type="term" value="F:nucleic acid binding"/>
    <property type="evidence" value="ECO:0007669"/>
    <property type="project" value="InterPro"/>
</dbReference>
<accession>A0AAW1H1B2</accession>
<dbReference type="Proteomes" id="UP001443914">
    <property type="component" value="Unassembled WGS sequence"/>
</dbReference>
<dbReference type="InterPro" id="IPR001878">
    <property type="entry name" value="Znf_CCHC"/>
</dbReference>
<feature type="region of interest" description="Disordered" evidence="2">
    <location>
        <begin position="602"/>
        <end position="639"/>
    </location>
</feature>
<dbReference type="GO" id="GO:0008270">
    <property type="term" value="F:zinc ion binding"/>
    <property type="evidence" value="ECO:0007669"/>
    <property type="project" value="UniProtKB-KW"/>
</dbReference>
<evidence type="ECO:0000313" key="5">
    <source>
        <dbReference type="Proteomes" id="UP001443914"/>
    </source>
</evidence>
<dbReference type="InterPro" id="IPR036875">
    <property type="entry name" value="Znf_CCHC_sf"/>
</dbReference>
<evidence type="ECO:0000313" key="4">
    <source>
        <dbReference type="EMBL" id="KAK9669214.1"/>
    </source>
</evidence>
<dbReference type="PROSITE" id="PS50158">
    <property type="entry name" value="ZF_CCHC"/>
    <property type="match status" value="1"/>
</dbReference>
<evidence type="ECO:0000259" key="3">
    <source>
        <dbReference type="PROSITE" id="PS50158"/>
    </source>
</evidence>
<name>A0AAW1H1B2_SAPOF</name>
<dbReference type="PANTHER" id="PTHR48435">
    <property type="entry name" value="POLYPROTEIN"/>
    <property type="match status" value="1"/>
</dbReference>
<keyword evidence="1" id="KW-0862">Zinc</keyword>
<dbReference type="SUPFAM" id="SSF57756">
    <property type="entry name" value="Retrovirus zinc finger-like domains"/>
    <property type="match status" value="1"/>
</dbReference>
<keyword evidence="1" id="KW-0479">Metal-binding</keyword>
<dbReference type="SMART" id="SM00343">
    <property type="entry name" value="ZnF_C2HC"/>
    <property type="match status" value="1"/>
</dbReference>
<organism evidence="4 5">
    <name type="scientific">Saponaria officinalis</name>
    <name type="common">Common soapwort</name>
    <name type="synonym">Lychnis saponaria</name>
    <dbReference type="NCBI Taxonomy" id="3572"/>
    <lineage>
        <taxon>Eukaryota</taxon>
        <taxon>Viridiplantae</taxon>
        <taxon>Streptophyta</taxon>
        <taxon>Embryophyta</taxon>
        <taxon>Tracheophyta</taxon>
        <taxon>Spermatophyta</taxon>
        <taxon>Magnoliopsida</taxon>
        <taxon>eudicotyledons</taxon>
        <taxon>Gunneridae</taxon>
        <taxon>Pentapetalae</taxon>
        <taxon>Caryophyllales</taxon>
        <taxon>Caryophyllaceae</taxon>
        <taxon>Caryophylleae</taxon>
        <taxon>Saponaria</taxon>
    </lineage>
</organism>
<dbReference type="InterPro" id="IPR028919">
    <property type="entry name" value="Viral_movement"/>
</dbReference>
<reference evidence="4" key="1">
    <citation type="submission" date="2024-03" db="EMBL/GenBank/DDBJ databases">
        <title>WGS assembly of Saponaria officinalis var. Norfolk2.</title>
        <authorList>
            <person name="Jenkins J."/>
            <person name="Shu S."/>
            <person name="Grimwood J."/>
            <person name="Barry K."/>
            <person name="Goodstein D."/>
            <person name="Schmutz J."/>
            <person name="Leebens-Mack J."/>
            <person name="Osbourn A."/>
        </authorList>
    </citation>
    <scope>NUCLEOTIDE SEQUENCE [LARGE SCALE GENOMIC DNA]</scope>
    <source>
        <strain evidence="4">JIC</strain>
    </source>
</reference>
<dbReference type="AlphaFoldDB" id="A0AAW1H1B2"/>
<keyword evidence="1" id="KW-0863">Zinc-finger</keyword>
<keyword evidence="5" id="KW-1185">Reference proteome</keyword>
<feature type="domain" description="CCHC-type" evidence="3">
    <location>
        <begin position="893"/>
        <end position="909"/>
    </location>
</feature>
<dbReference type="Gene3D" id="4.10.60.10">
    <property type="entry name" value="Zinc finger, CCHC-type"/>
    <property type="match status" value="1"/>
</dbReference>
<dbReference type="InterPro" id="IPR053098">
    <property type="entry name" value="Petuviruses_polyprotein"/>
</dbReference>